<comment type="catalytic activity">
    <reaction evidence="1">
        <text>DNA(n) + a 2'-deoxyribonucleoside 5'-triphosphate = DNA(n+1) + diphosphate</text>
        <dbReference type="Rhea" id="RHEA:22508"/>
        <dbReference type="Rhea" id="RHEA-COMP:17339"/>
        <dbReference type="Rhea" id="RHEA-COMP:17340"/>
        <dbReference type="ChEBI" id="CHEBI:33019"/>
        <dbReference type="ChEBI" id="CHEBI:61560"/>
        <dbReference type="ChEBI" id="CHEBI:173112"/>
        <dbReference type="EC" id="2.7.7.49"/>
    </reaction>
</comment>
<dbReference type="InterPro" id="IPR049139">
    <property type="entry name" value="TERT_C"/>
</dbReference>
<organism evidence="3 4">
    <name type="scientific">Glarea lozoyensis (strain ATCC 20868 / MF5171)</name>
    <dbReference type="NCBI Taxonomy" id="1116229"/>
    <lineage>
        <taxon>Eukaryota</taxon>
        <taxon>Fungi</taxon>
        <taxon>Dikarya</taxon>
        <taxon>Ascomycota</taxon>
        <taxon>Pezizomycotina</taxon>
        <taxon>Leotiomycetes</taxon>
        <taxon>Helotiales</taxon>
        <taxon>Helotiaceae</taxon>
        <taxon>Glarea</taxon>
    </lineage>
</organism>
<accession>S3CNV1</accession>
<keyword evidence="1" id="KW-0779">Telomere</keyword>
<keyword evidence="1" id="KW-0539">Nucleus</keyword>
<dbReference type="KEGG" id="glz:GLAREA_04978"/>
<keyword evidence="1" id="KW-0158">Chromosome</keyword>
<dbReference type="Pfam" id="PF21399">
    <property type="entry name" value="TERT_C"/>
    <property type="match status" value="1"/>
</dbReference>
<keyword evidence="1" id="KW-0548">Nucleotidyltransferase</keyword>
<sequence length="127" mass="14666">MFLDTAFNSFHTVISNIHFAFIETATKMWTYARHLPTGKQPSTKLLINTTDLAFVLMKSKGKNKKNVGYKCGVSKTMVEWLAMRAFITVLRKRQARYTKVLEWLEGKMRVFEGREGKVCERLMGVVL</sequence>
<dbReference type="GO" id="GO:0046872">
    <property type="term" value="F:metal ion binding"/>
    <property type="evidence" value="ECO:0007669"/>
    <property type="project" value="UniProtKB-KW"/>
</dbReference>
<keyword evidence="1" id="KW-0808">Transferase</keyword>
<dbReference type="OrthoDB" id="289721at2759"/>
<dbReference type="PANTHER" id="PTHR12066">
    <property type="entry name" value="TELOMERASE REVERSE TRANSCRIPTASE"/>
    <property type="match status" value="1"/>
</dbReference>
<dbReference type="EC" id="2.7.7.49" evidence="1"/>
<gene>
    <name evidence="3" type="ORF">GLAREA_04978</name>
</gene>
<keyword evidence="1" id="KW-0460">Magnesium</keyword>
<evidence type="ECO:0000313" key="4">
    <source>
        <dbReference type="Proteomes" id="UP000016922"/>
    </source>
</evidence>
<proteinExistence type="inferred from homology"/>
<comment type="subcellular location">
    <subcellularLocation>
        <location evidence="1">Nucleus</location>
    </subcellularLocation>
    <subcellularLocation>
        <location evidence="1">Chromosome</location>
        <location evidence="1">Telomere</location>
    </subcellularLocation>
</comment>
<comment type="function">
    <text evidence="1">Telomerase is a ribonucleoprotein enzyme essential for the replication of chromosome termini in most eukaryotes. It elongates telomeres. It is a reverse transcriptase that adds simple sequence repeats to chromosome ends by copying a template sequence within the RNA component of the enzyme.</text>
</comment>
<dbReference type="GO" id="GO:0000333">
    <property type="term" value="C:telomerase catalytic core complex"/>
    <property type="evidence" value="ECO:0007669"/>
    <property type="project" value="TreeGrafter"/>
</dbReference>
<dbReference type="GO" id="GO:0042162">
    <property type="term" value="F:telomeric DNA binding"/>
    <property type="evidence" value="ECO:0007669"/>
    <property type="project" value="TreeGrafter"/>
</dbReference>
<evidence type="ECO:0000256" key="1">
    <source>
        <dbReference type="RuleBase" id="RU365061"/>
    </source>
</evidence>
<keyword evidence="1" id="KW-0479">Metal-binding</keyword>
<dbReference type="RefSeq" id="XP_008085546.1">
    <property type="nucleotide sequence ID" value="XM_008087355.1"/>
</dbReference>
<name>S3CNV1_GLAL2</name>
<keyword evidence="4" id="KW-1185">Reference proteome</keyword>
<dbReference type="STRING" id="1116229.S3CNV1"/>
<keyword evidence="1" id="KW-0695">RNA-directed DNA polymerase</keyword>
<protein>
    <recommendedName>
        <fullName evidence="1">Telomerase reverse transcriptase</fullName>
        <ecNumber evidence="1">2.7.7.49</ecNumber>
    </recommendedName>
    <alternativeName>
        <fullName evidence="1">Telomerase catalytic subunit</fullName>
    </alternativeName>
</protein>
<dbReference type="GO" id="GO:0007004">
    <property type="term" value="P:telomere maintenance via telomerase"/>
    <property type="evidence" value="ECO:0007669"/>
    <property type="project" value="TreeGrafter"/>
</dbReference>
<comment type="similarity">
    <text evidence="1">Belongs to the reverse transcriptase family. Telomerase subfamily.</text>
</comment>
<reference evidence="3 4" key="1">
    <citation type="journal article" date="2013" name="BMC Genomics">
        <title>Genomics-driven discovery of the pneumocandin biosynthetic gene cluster in the fungus Glarea lozoyensis.</title>
        <authorList>
            <person name="Chen L."/>
            <person name="Yue Q."/>
            <person name="Zhang X."/>
            <person name="Xiang M."/>
            <person name="Wang C."/>
            <person name="Li S."/>
            <person name="Che Y."/>
            <person name="Ortiz-Lopez F.J."/>
            <person name="Bills G.F."/>
            <person name="Liu X."/>
            <person name="An Z."/>
        </authorList>
    </citation>
    <scope>NUCLEOTIDE SEQUENCE [LARGE SCALE GENOMIC DNA]</scope>
    <source>
        <strain evidence="4">ATCC 20868 / MF5171</strain>
    </source>
</reference>
<feature type="domain" description="Telomerase reverse transcriptase C-terminal extension" evidence="2">
    <location>
        <begin position="1"/>
        <end position="104"/>
    </location>
</feature>
<dbReference type="PANTHER" id="PTHR12066:SF0">
    <property type="entry name" value="TELOMERASE REVERSE TRANSCRIPTASE"/>
    <property type="match status" value="1"/>
</dbReference>
<dbReference type="Proteomes" id="UP000016922">
    <property type="component" value="Unassembled WGS sequence"/>
</dbReference>
<dbReference type="GO" id="GO:0003720">
    <property type="term" value="F:telomerase activity"/>
    <property type="evidence" value="ECO:0007669"/>
    <property type="project" value="InterPro"/>
</dbReference>
<dbReference type="HOGENOM" id="CLU_133958_0_0_1"/>
<dbReference type="OMA" id="ACEIRKA"/>
<dbReference type="GO" id="GO:0000781">
    <property type="term" value="C:chromosome, telomeric region"/>
    <property type="evidence" value="ECO:0007669"/>
    <property type="project" value="UniProtKB-SubCell"/>
</dbReference>
<dbReference type="Gene3D" id="1.10.357.90">
    <property type="match status" value="1"/>
</dbReference>
<dbReference type="InterPro" id="IPR003545">
    <property type="entry name" value="Telomerase_RT"/>
</dbReference>
<dbReference type="AlphaFoldDB" id="S3CNV1"/>
<evidence type="ECO:0000313" key="3">
    <source>
        <dbReference type="EMBL" id="EPE28187.1"/>
    </source>
</evidence>
<dbReference type="GeneID" id="19464033"/>
<dbReference type="EMBL" id="KE145369">
    <property type="protein sequence ID" value="EPE28187.1"/>
    <property type="molecule type" value="Genomic_DNA"/>
</dbReference>
<dbReference type="GO" id="GO:0070034">
    <property type="term" value="F:telomerase RNA binding"/>
    <property type="evidence" value="ECO:0007669"/>
    <property type="project" value="TreeGrafter"/>
</dbReference>
<evidence type="ECO:0000259" key="2">
    <source>
        <dbReference type="Pfam" id="PF21399"/>
    </source>
</evidence>